<dbReference type="InterPro" id="IPR029044">
    <property type="entry name" value="Nucleotide-diphossugar_trans"/>
</dbReference>
<organism evidence="2">
    <name type="scientific">Lactiplantibacillus pentosus IG1</name>
    <dbReference type="NCBI Taxonomy" id="1042160"/>
    <lineage>
        <taxon>Bacteria</taxon>
        <taxon>Bacillati</taxon>
        <taxon>Bacillota</taxon>
        <taxon>Bacilli</taxon>
        <taxon>Lactobacillales</taxon>
        <taxon>Lactobacillaceae</taxon>
        <taxon>Lactiplantibacillus</taxon>
    </lineage>
</organism>
<reference evidence="2" key="1">
    <citation type="journal article" date="2011" name="J. Bacteriol.">
        <title>Genome Sequence of Lactobacillus pentosus IG1, a Strain Isolated from Spanish-Style Green Olive Fermentations.</title>
        <authorList>
            <person name="Maldonado-Barragan A."/>
            <person name="Caballero-Guerrero B."/>
            <person name="Lucena-Padros H."/>
            <person name="Ruiz-Barba J.L."/>
        </authorList>
    </citation>
    <scope>NUCLEOTIDE SEQUENCE</scope>
    <source>
        <strain evidence="2">IG1</strain>
    </source>
</reference>
<dbReference type="GO" id="GO:0016758">
    <property type="term" value="F:hexosyltransferase activity"/>
    <property type="evidence" value="ECO:0007669"/>
    <property type="project" value="UniProtKB-ARBA"/>
</dbReference>
<dbReference type="Pfam" id="PF00535">
    <property type="entry name" value="Glycos_transf_2"/>
    <property type="match status" value="1"/>
</dbReference>
<name>G0LYN4_LACPE</name>
<proteinExistence type="predicted"/>
<accession>G0LYN4</accession>
<dbReference type="SUPFAM" id="SSF53448">
    <property type="entry name" value="Nucleotide-diphospho-sugar transferases"/>
    <property type="match status" value="1"/>
</dbReference>
<keyword evidence="2" id="KW-0808">Transferase</keyword>
<evidence type="ECO:0000259" key="1">
    <source>
        <dbReference type="Pfam" id="PF00535"/>
    </source>
</evidence>
<dbReference type="EMBL" id="FR874851">
    <property type="protein sequence ID" value="CCC15460.1"/>
    <property type="molecule type" value="Genomic_DNA"/>
</dbReference>
<dbReference type="Gene3D" id="3.90.550.10">
    <property type="entry name" value="Spore Coat Polysaccharide Biosynthesis Protein SpsA, Chain A"/>
    <property type="match status" value="1"/>
</dbReference>
<gene>
    <name evidence="2" type="ORF">LPENT_00156</name>
</gene>
<sequence length="338" mass="38584">MSINTNPLVSIIIPAHNADHYLLDCVNSVIHGSYSNIEVLIIENGSTDSTRETCQKLQNSDKRIKVFNLSSIGVSAARNFGIKNSNGEYICFIDADDIIRNVYVQYLVNLITQNNAEVAVATRIATFKKDSDISNFKTKENYFEWLGNSEQALEQILLYKMTVVSCFSKIFKKQFLINNNILFYENLYIGEGFNFNVLAFNNAEKIAFSNRIIYFYRVSNPKSAMTLAKNDKIQNGLVAVELLDRELENSSNSVRNAFDYAKWHTNFDFLLLMLSNQVLLNDRTLYNKLVLETRKGTRVAVKVKIGLKEQIKASLATFSPVIFGKIINKFRKRELSKQ</sequence>
<protein>
    <submittedName>
        <fullName evidence="2">Putative glycosyltransferase WchA</fullName>
    </submittedName>
</protein>
<dbReference type="PANTHER" id="PTHR22916">
    <property type="entry name" value="GLYCOSYLTRANSFERASE"/>
    <property type="match status" value="1"/>
</dbReference>
<dbReference type="AlphaFoldDB" id="G0LYN4"/>
<dbReference type="InterPro" id="IPR001173">
    <property type="entry name" value="Glyco_trans_2-like"/>
</dbReference>
<evidence type="ECO:0000313" key="2">
    <source>
        <dbReference type="EMBL" id="CCC15460.1"/>
    </source>
</evidence>
<dbReference type="CDD" id="cd00761">
    <property type="entry name" value="Glyco_tranf_GTA_type"/>
    <property type="match status" value="1"/>
</dbReference>
<feature type="domain" description="Glycosyltransferase 2-like" evidence="1">
    <location>
        <begin position="10"/>
        <end position="176"/>
    </location>
</feature>
<dbReference type="PANTHER" id="PTHR22916:SF3">
    <property type="entry name" value="UDP-GLCNAC:BETAGAL BETA-1,3-N-ACETYLGLUCOSAMINYLTRANSFERASE-LIKE PROTEIN 1"/>
    <property type="match status" value="1"/>
</dbReference>